<dbReference type="InterPro" id="IPR011990">
    <property type="entry name" value="TPR-like_helical_dom_sf"/>
</dbReference>
<dbReference type="PATRIC" id="fig|679936.5.peg.3695"/>
<evidence type="ECO:0000313" key="2">
    <source>
        <dbReference type="Proteomes" id="UP000005439"/>
    </source>
</evidence>
<keyword evidence="2" id="KW-1185">Reference proteome</keyword>
<evidence type="ECO:0000313" key="1">
    <source>
        <dbReference type="EMBL" id="AEW07008.1"/>
    </source>
</evidence>
<protein>
    <submittedName>
        <fullName evidence="1">Tetratricopeptide TPR_4</fullName>
    </submittedName>
</protein>
<dbReference type="AlphaFoldDB" id="G8U1T0"/>
<reference evidence="1 2" key="2">
    <citation type="journal article" date="2012" name="Stand. Genomic Sci.">
        <title>Complete genome sequence of the moderately thermophilic mineral-sulfide-oxidizing firmicute Sulfobacillus acidophilus type strain (NAL(T)).</title>
        <authorList>
            <person name="Anderson I."/>
            <person name="Chertkov O."/>
            <person name="Chen A."/>
            <person name="Saunders E."/>
            <person name="Lapidus A."/>
            <person name="Nolan M."/>
            <person name="Lucas S."/>
            <person name="Hammon N."/>
            <person name="Deshpande S."/>
            <person name="Cheng J.F."/>
            <person name="Han C."/>
            <person name="Tapia R."/>
            <person name="Goodwin L.A."/>
            <person name="Pitluck S."/>
            <person name="Liolios K."/>
            <person name="Pagani I."/>
            <person name="Ivanova N."/>
            <person name="Mikhailova N."/>
            <person name="Pati A."/>
            <person name="Palaniappan K."/>
            <person name="Land M."/>
            <person name="Pan C."/>
            <person name="Rohde M."/>
            <person name="Pukall R."/>
            <person name="Goker M."/>
            <person name="Detter J.C."/>
            <person name="Woyke T."/>
            <person name="Bristow J."/>
            <person name="Eisen J.A."/>
            <person name="Markowitz V."/>
            <person name="Hugenholtz P."/>
            <person name="Kyrpides N.C."/>
            <person name="Klenk H.P."/>
            <person name="Mavromatis K."/>
        </authorList>
    </citation>
    <scope>NUCLEOTIDE SEQUENCE [LARGE SCALE GENOMIC DNA]</scope>
    <source>
        <strain evidence="2">ATCC 700253 / DSM 10332 / NAL</strain>
        <plasmid evidence="2">pSULAd1</plasmid>
    </source>
</reference>
<organism evidence="1 2">
    <name type="scientific">Sulfobacillus acidophilus (strain ATCC 700253 / DSM 10332 / NAL)</name>
    <dbReference type="NCBI Taxonomy" id="679936"/>
    <lineage>
        <taxon>Bacteria</taxon>
        <taxon>Bacillati</taxon>
        <taxon>Bacillota</taxon>
        <taxon>Clostridia</taxon>
        <taxon>Eubacteriales</taxon>
        <taxon>Clostridiales Family XVII. Incertae Sedis</taxon>
        <taxon>Sulfobacillus</taxon>
    </lineage>
</organism>
<accession>G8U1T0</accession>
<sequence length="409" mass="45289">MLIRPQPLGVFPGIVGSLVLPTPEIPPGPDVLADVLRGRFREIPLEWTFYRQAVTNVSGISETLADDAESVYNRFVLNPTEESYRACVELEGDLKKLFEAVAWRLGWPSSAPPKPGDTEGEVRAYLLATQAHFLLDTGEWWEGVKYLDEAVDAARSVSPVFAARLLAERTGIVRTQTGVSEEIVQAYRTALTLLEDSAFDSVRAYLRVELASALQEMANGRKSLLLEAVHEYQEALKWLTRENDPESYALAQMNLALAYVTLPLDGEKARLRSAIAVQGFREALTVFTHEAYPELWASATLNLANTLQYLPSTHPEENLWQAVSLYEQILAYRNAQTNPVGYARVLASLGNALAHLGAFTRATQLLQEARGFFDSMGDQDGVQGVDEVLTEIMERRGQSGNDSLSKATR</sequence>
<name>G8U1T0_SULAD</name>
<dbReference type="EMBL" id="CP003180">
    <property type="protein sequence ID" value="AEW07008.1"/>
    <property type="molecule type" value="Genomic_DNA"/>
</dbReference>
<proteinExistence type="predicted"/>
<dbReference type="HOGENOM" id="CLU_679175_0_0_9"/>
<dbReference type="SUPFAM" id="SSF48452">
    <property type="entry name" value="TPR-like"/>
    <property type="match status" value="2"/>
</dbReference>
<reference evidence="2" key="1">
    <citation type="submission" date="2011-12" db="EMBL/GenBank/DDBJ databases">
        <title>The complete genome of plasmid of Sulfobacillus acidophilus DSM 10332.</title>
        <authorList>
            <person name="Lucas S."/>
            <person name="Han J."/>
            <person name="Lapidus A."/>
            <person name="Bruce D."/>
            <person name="Goodwin L."/>
            <person name="Pitluck S."/>
            <person name="Peters L."/>
            <person name="Kyrpides N."/>
            <person name="Mavromatis K."/>
            <person name="Ivanova N."/>
            <person name="Mikhailova N."/>
            <person name="Chertkov O."/>
            <person name="Saunders E."/>
            <person name="Detter J.C."/>
            <person name="Tapia R."/>
            <person name="Han C."/>
            <person name="Land M."/>
            <person name="Hauser L."/>
            <person name="Markowitz V."/>
            <person name="Cheng J.-F."/>
            <person name="Hugenholtz P."/>
            <person name="Woyke T."/>
            <person name="Wu D."/>
            <person name="Pukall R."/>
            <person name="Gehrich-Schroeter G."/>
            <person name="Schneider S."/>
            <person name="Klenk H.-P."/>
            <person name="Eisen J.A."/>
        </authorList>
    </citation>
    <scope>NUCLEOTIDE SEQUENCE [LARGE SCALE GENOMIC DNA]</scope>
    <source>
        <strain evidence="2">ATCC 700253 / DSM 10332 / NAL</strain>
        <plasmid evidence="2">pSULAd1</plasmid>
    </source>
</reference>
<gene>
    <name evidence="1" type="ordered locus">Sulac_3578</name>
</gene>
<dbReference type="KEGG" id="sap:Sulac_3578"/>
<geneLocation type="plasmid" evidence="2">
    <name>pSULAd1</name>
</geneLocation>
<dbReference type="Gene3D" id="1.25.40.10">
    <property type="entry name" value="Tetratricopeptide repeat domain"/>
    <property type="match status" value="1"/>
</dbReference>
<keyword evidence="1" id="KW-0614">Plasmid</keyword>
<dbReference type="Proteomes" id="UP000005439">
    <property type="component" value="Plasmid unnamed"/>
</dbReference>